<evidence type="ECO:0000313" key="2">
    <source>
        <dbReference type="EMBL" id="KAF2751584.1"/>
    </source>
</evidence>
<sequence length="260" mass="29270">MCAIASLSYSSALLLSRLARTARCWYLPSLSRSDLVLFGCTLRRLSWSAIPRRISDGLLHRLSQHRGTTSYAHTHDIHAASVPHHPPFTPLQSSARLRVGCLLPTSPPRAVDVLPSTLAARSDASRITLSPRHRLNRPQFYGRIPPQRTQPSSLSPASFRHSFGRLRAFTATPSTAPQPPRVASPPLLSIPDRATHLALPVPPRHRRTPRQFRLHRVSILSRLGQWEGRIPLYCEELNSFLDLTPDATRWEARYKSWRSA</sequence>
<dbReference type="Proteomes" id="UP000799440">
    <property type="component" value="Unassembled WGS sequence"/>
</dbReference>
<keyword evidence="3" id="KW-1185">Reference proteome</keyword>
<dbReference type="EMBL" id="MU006562">
    <property type="protein sequence ID" value="KAF2751584.1"/>
    <property type="molecule type" value="Genomic_DNA"/>
</dbReference>
<proteinExistence type="predicted"/>
<dbReference type="AlphaFoldDB" id="A0A6A6VPA5"/>
<feature type="region of interest" description="Disordered" evidence="1">
    <location>
        <begin position="137"/>
        <end position="157"/>
    </location>
</feature>
<protein>
    <submittedName>
        <fullName evidence="2">Uncharacterized protein</fullName>
    </submittedName>
</protein>
<name>A0A6A6VPA5_9PLEO</name>
<evidence type="ECO:0000256" key="1">
    <source>
        <dbReference type="SAM" id="MobiDB-lite"/>
    </source>
</evidence>
<accession>A0A6A6VPA5</accession>
<gene>
    <name evidence="2" type="ORF">M011DRAFT_119454</name>
</gene>
<reference evidence="2" key="1">
    <citation type="journal article" date="2020" name="Stud. Mycol.">
        <title>101 Dothideomycetes genomes: a test case for predicting lifestyles and emergence of pathogens.</title>
        <authorList>
            <person name="Haridas S."/>
            <person name="Albert R."/>
            <person name="Binder M."/>
            <person name="Bloem J."/>
            <person name="Labutti K."/>
            <person name="Salamov A."/>
            <person name="Andreopoulos B."/>
            <person name="Baker S."/>
            <person name="Barry K."/>
            <person name="Bills G."/>
            <person name="Bluhm B."/>
            <person name="Cannon C."/>
            <person name="Castanera R."/>
            <person name="Culley D."/>
            <person name="Daum C."/>
            <person name="Ezra D."/>
            <person name="Gonzalez J."/>
            <person name="Henrissat B."/>
            <person name="Kuo A."/>
            <person name="Liang C."/>
            <person name="Lipzen A."/>
            <person name="Lutzoni F."/>
            <person name="Magnuson J."/>
            <person name="Mondo S."/>
            <person name="Nolan M."/>
            <person name="Ohm R."/>
            <person name="Pangilinan J."/>
            <person name="Park H.-J."/>
            <person name="Ramirez L."/>
            <person name="Alfaro M."/>
            <person name="Sun H."/>
            <person name="Tritt A."/>
            <person name="Yoshinaga Y."/>
            <person name="Zwiers L.-H."/>
            <person name="Turgeon B."/>
            <person name="Goodwin S."/>
            <person name="Spatafora J."/>
            <person name="Crous P."/>
            <person name="Grigoriev I."/>
        </authorList>
    </citation>
    <scope>NUCLEOTIDE SEQUENCE</scope>
    <source>
        <strain evidence="2">CBS 119925</strain>
    </source>
</reference>
<evidence type="ECO:0000313" key="3">
    <source>
        <dbReference type="Proteomes" id="UP000799440"/>
    </source>
</evidence>
<organism evidence="2 3">
    <name type="scientific">Sporormia fimetaria CBS 119925</name>
    <dbReference type="NCBI Taxonomy" id="1340428"/>
    <lineage>
        <taxon>Eukaryota</taxon>
        <taxon>Fungi</taxon>
        <taxon>Dikarya</taxon>
        <taxon>Ascomycota</taxon>
        <taxon>Pezizomycotina</taxon>
        <taxon>Dothideomycetes</taxon>
        <taxon>Pleosporomycetidae</taxon>
        <taxon>Pleosporales</taxon>
        <taxon>Sporormiaceae</taxon>
        <taxon>Sporormia</taxon>
    </lineage>
</organism>
<feature type="compositionally biased region" description="Polar residues" evidence="1">
    <location>
        <begin position="147"/>
        <end position="156"/>
    </location>
</feature>